<dbReference type="Proteomes" id="UP001139971">
    <property type="component" value="Unassembled WGS sequence"/>
</dbReference>
<dbReference type="AlphaFoldDB" id="A0A9X3YM24"/>
<dbReference type="EMBL" id="JAOVZO020000019">
    <property type="protein sequence ID" value="MDC8014886.1"/>
    <property type="molecule type" value="Genomic_DNA"/>
</dbReference>
<protein>
    <submittedName>
        <fullName evidence="1">Uncharacterized protein</fullName>
    </submittedName>
</protein>
<reference evidence="1" key="1">
    <citation type="submission" date="2023-02" db="EMBL/GenBank/DDBJ databases">
        <title>Tahibacter soli sp. nov. isolated from soil.</title>
        <authorList>
            <person name="Baek J.H."/>
            <person name="Lee J.K."/>
            <person name="Choi D.G."/>
            <person name="Jeon C.O."/>
        </authorList>
    </citation>
    <scope>NUCLEOTIDE SEQUENCE</scope>
    <source>
        <strain evidence="1">BL</strain>
    </source>
</reference>
<gene>
    <name evidence="1" type="ORF">OD750_020255</name>
</gene>
<dbReference type="RefSeq" id="WP_263540874.1">
    <property type="nucleotide sequence ID" value="NZ_JAOVZO020000019.1"/>
</dbReference>
<sequence>MEAPPLPGAVAASLPSAADGLSAAEIACIEEGLPNLFDWGPHLLVPFIARKLRRARLSWLNRRWFIERGFRFCDEASSARLEHWLVDQFAYAVPEDIDDADAFDEVEAVLHADRYGSTSGSFPHGGSGRAALIRRFHVKGVGVTPLVGQGADRAHSHGCASLDVALREAIYGEIADLEFPYGAVPVIAILETGLTFLSSGTPSRPLRRALIVRPAMIRPAHLQRAPAFVRPAGNFVSVQAHDTERTRAVVRKFVDDASHSGGAVARLVDLFERIARQVAFGQVQRLYGGGYFSSNLTIEAELLDFGNMHAFPDWSNVQVLPHDLGFGKEMTVVQATIRSLLFYCRKFGGIEASEDDLRSILDSAERAYETAFDKACAHLLALDGEAEDAKPAGHAAAAFRRYFKLQQQSTLNASFGDRSTAAWLHEPIVGSASAAPGSAEHALLTEIRDLLREGFGSAGIDAWKTRRAWFSASRLLKPRAGIYRESLRRSIGELLDERFARFDPAPPDLAEKRRFATFIDDVVASARRHWRNLPANLLVIGYANRGRSSVLLCEAVPAGEFLLWLEGAVCGEHLDFFGASLHADDFLPLRIDSHGAGWSVAVRDFDRSEGVVRLHRRTLHYPEKWHFFETPPLE</sequence>
<keyword evidence="2" id="KW-1185">Reference proteome</keyword>
<evidence type="ECO:0000313" key="1">
    <source>
        <dbReference type="EMBL" id="MDC8014886.1"/>
    </source>
</evidence>
<organism evidence="1 2">
    <name type="scientific">Tahibacter soli</name>
    <dbReference type="NCBI Taxonomy" id="2983605"/>
    <lineage>
        <taxon>Bacteria</taxon>
        <taxon>Pseudomonadati</taxon>
        <taxon>Pseudomonadota</taxon>
        <taxon>Gammaproteobacteria</taxon>
        <taxon>Lysobacterales</taxon>
        <taxon>Rhodanobacteraceae</taxon>
        <taxon>Tahibacter</taxon>
    </lineage>
</organism>
<proteinExistence type="predicted"/>
<name>A0A9X3YM24_9GAMM</name>
<evidence type="ECO:0000313" key="2">
    <source>
        <dbReference type="Proteomes" id="UP001139971"/>
    </source>
</evidence>
<accession>A0A9X3YM24</accession>
<comment type="caution">
    <text evidence="1">The sequence shown here is derived from an EMBL/GenBank/DDBJ whole genome shotgun (WGS) entry which is preliminary data.</text>
</comment>